<name>A0A644ZF70_9ZZZZ</name>
<proteinExistence type="predicted"/>
<keyword evidence="1" id="KW-0812">Transmembrane</keyword>
<feature type="transmembrane region" description="Helical" evidence="1">
    <location>
        <begin position="39"/>
        <end position="56"/>
    </location>
</feature>
<organism evidence="2">
    <name type="scientific">bioreactor metagenome</name>
    <dbReference type="NCBI Taxonomy" id="1076179"/>
    <lineage>
        <taxon>unclassified sequences</taxon>
        <taxon>metagenomes</taxon>
        <taxon>ecological metagenomes</taxon>
    </lineage>
</organism>
<dbReference type="AlphaFoldDB" id="A0A644ZF70"/>
<accession>A0A644ZF70</accession>
<reference evidence="2" key="1">
    <citation type="submission" date="2019-08" db="EMBL/GenBank/DDBJ databases">
        <authorList>
            <person name="Kucharzyk K."/>
            <person name="Murdoch R.W."/>
            <person name="Higgins S."/>
            <person name="Loffler F."/>
        </authorList>
    </citation>
    <scope>NUCLEOTIDE SEQUENCE</scope>
</reference>
<evidence type="ECO:0000313" key="2">
    <source>
        <dbReference type="EMBL" id="MPM39535.1"/>
    </source>
</evidence>
<keyword evidence="1" id="KW-0472">Membrane</keyword>
<comment type="caution">
    <text evidence="2">The sequence shown here is derived from an EMBL/GenBank/DDBJ whole genome shotgun (WGS) entry which is preliminary data.</text>
</comment>
<keyword evidence="1" id="KW-1133">Transmembrane helix</keyword>
<gene>
    <name evidence="2" type="ORF">SDC9_86169</name>
</gene>
<protein>
    <submittedName>
        <fullName evidence="2">Uncharacterized protein</fullName>
    </submittedName>
</protein>
<feature type="transmembrane region" description="Helical" evidence="1">
    <location>
        <begin position="68"/>
        <end position="92"/>
    </location>
</feature>
<sequence>MYRFNEWNEHFFRIKRLIHISYDYLFDCFRSLVHVGHKAFYLTIFLIGYIIKLRYIHSGNIKKLIKEFIPRATVFLMFLIHINYIVILNFAFSQIEEVNKIRKGFRIIRT</sequence>
<evidence type="ECO:0000256" key="1">
    <source>
        <dbReference type="SAM" id="Phobius"/>
    </source>
</evidence>
<dbReference type="EMBL" id="VSSQ01008678">
    <property type="protein sequence ID" value="MPM39535.1"/>
    <property type="molecule type" value="Genomic_DNA"/>
</dbReference>